<evidence type="ECO:0000313" key="1">
    <source>
        <dbReference type="EMBL" id="KAF7513911.1"/>
    </source>
</evidence>
<dbReference type="Proteomes" id="UP000606974">
    <property type="component" value="Unassembled WGS sequence"/>
</dbReference>
<organism evidence="1 2">
    <name type="scientific">Endocarpon pusillum</name>
    <dbReference type="NCBI Taxonomy" id="364733"/>
    <lineage>
        <taxon>Eukaryota</taxon>
        <taxon>Fungi</taxon>
        <taxon>Dikarya</taxon>
        <taxon>Ascomycota</taxon>
        <taxon>Pezizomycotina</taxon>
        <taxon>Eurotiomycetes</taxon>
        <taxon>Chaetothyriomycetidae</taxon>
        <taxon>Verrucariales</taxon>
        <taxon>Verrucariaceae</taxon>
        <taxon>Endocarpon</taxon>
    </lineage>
</organism>
<reference evidence="1" key="1">
    <citation type="submission" date="2020-02" db="EMBL/GenBank/DDBJ databases">
        <authorList>
            <person name="Palmer J.M."/>
        </authorList>
    </citation>
    <scope>NUCLEOTIDE SEQUENCE</scope>
    <source>
        <strain evidence="1">EPUS1.4</strain>
        <tissue evidence="1">Thallus</tissue>
    </source>
</reference>
<sequence length="84" mass="9403">MNKVKSMLSRRVGASSRCLCLLSCILISSEQNSSYLPSVETAATAFAVQLRVAWTNLVHRTRTRCQVELEPLVKFPGTRTFTNQ</sequence>
<gene>
    <name evidence="1" type="ORF">GJ744_006525</name>
</gene>
<protein>
    <submittedName>
        <fullName evidence="1">Uncharacterized protein</fullName>
    </submittedName>
</protein>
<dbReference type="AlphaFoldDB" id="A0A8H7EBM3"/>
<comment type="caution">
    <text evidence="1">The sequence shown here is derived from an EMBL/GenBank/DDBJ whole genome shotgun (WGS) entry which is preliminary data.</text>
</comment>
<accession>A0A8H7EBM3</accession>
<evidence type="ECO:0000313" key="2">
    <source>
        <dbReference type="Proteomes" id="UP000606974"/>
    </source>
</evidence>
<keyword evidence="2" id="KW-1185">Reference proteome</keyword>
<proteinExistence type="predicted"/>
<dbReference type="EMBL" id="JAACFV010000003">
    <property type="protein sequence ID" value="KAF7513911.1"/>
    <property type="molecule type" value="Genomic_DNA"/>
</dbReference>
<name>A0A8H7EBM3_9EURO</name>